<evidence type="ECO:0000256" key="4">
    <source>
        <dbReference type="ARBA" id="ARBA00023136"/>
    </source>
</evidence>
<name>A0A3B1ITW1_ASTMX</name>
<dbReference type="OrthoDB" id="9878438at2759"/>
<dbReference type="Bgee" id="ENSAMXG00000002168">
    <property type="expression patterns" value="Expressed in intestine and 11 other cell types or tissues"/>
</dbReference>
<keyword evidence="7" id="KW-1185">Reference proteome</keyword>
<dbReference type="FunCoup" id="A0A3B1ITW1">
    <property type="interactions" value="16"/>
</dbReference>
<dbReference type="InterPro" id="IPR007237">
    <property type="entry name" value="CD20-like"/>
</dbReference>
<reference evidence="7" key="1">
    <citation type="submission" date="2013-03" db="EMBL/GenBank/DDBJ databases">
        <authorList>
            <person name="Jeffery W."/>
            <person name="Warren W."/>
            <person name="Wilson R.K."/>
        </authorList>
    </citation>
    <scope>NUCLEOTIDE SEQUENCE</scope>
    <source>
        <strain evidence="7">female</strain>
    </source>
</reference>
<feature type="transmembrane region" description="Helical" evidence="5">
    <location>
        <begin position="74"/>
        <end position="99"/>
    </location>
</feature>
<dbReference type="Pfam" id="PF04103">
    <property type="entry name" value="CD20"/>
    <property type="match status" value="1"/>
</dbReference>
<reference evidence="6" key="4">
    <citation type="submission" date="2025-09" db="UniProtKB">
        <authorList>
            <consortium name="Ensembl"/>
        </authorList>
    </citation>
    <scope>IDENTIFICATION</scope>
</reference>
<keyword evidence="2 5" id="KW-0812">Transmembrane</keyword>
<dbReference type="InParanoid" id="A0A3B1ITW1"/>
<dbReference type="Ensembl" id="ENSAMXT00000050627.1">
    <property type="protein sequence ID" value="ENSAMXP00000033492.1"/>
    <property type="gene ID" value="ENSAMXG00000002168.2"/>
</dbReference>
<evidence type="ECO:0000256" key="5">
    <source>
        <dbReference type="SAM" id="Phobius"/>
    </source>
</evidence>
<proteinExistence type="predicted"/>
<dbReference type="Proteomes" id="UP000018467">
    <property type="component" value="Unassembled WGS sequence"/>
</dbReference>
<evidence type="ECO:0000313" key="6">
    <source>
        <dbReference type="Ensembl" id="ENSAMXP00000033492.1"/>
    </source>
</evidence>
<feature type="transmembrane region" description="Helical" evidence="5">
    <location>
        <begin position="134"/>
        <end position="153"/>
    </location>
</feature>
<dbReference type="KEGG" id="amex:103021963"/>
<evidence type="ECO:0000256" key="2">
    <source>
        <dbReference type="ARBA" id="ARBA00022692"/>
    </source>
</evidence>
<accession>A0A3B1ITW1</accession>
<dbReference type="GeneTree" id="ENSGT00390000008183"/>
<feature type="transmembrane region" description="Helical" evidence="5">
    <location>
        <begin position="49"/>
        <end position="67"/>
    </location>
</feature>
<keyword evidence="3 5" id="KW-1133">Transmembrane helix</keyword>
<evidence type="ECO:0000256" key="3">
    <source>
        <dbReference type="ARBA" id="ARBA00022989"/>
    </source>
</evidence>
<protein>
    <submittedName>
        <fullName evidence="6">Zgc:113425</fullName>
    </submittedName>
</protein>
<feature type="transmembrane region" description="Helical" evidence="5">
    <location>
        <begin position="12"/>
        <end position="37"/>
    </location>
</feature>
<dbReference type="GeneID" id="103021963"/>
<keyword evidence="4 5" id="KW-0472">Membrane</keyword>
<dbReference type="RefSeq" id="XP_007229928.1">
    <property type="nucleotide sequence ID" value="XM_007229866.3"/>
</dbReference>
<organism evidence="6 7">
    <name type="scientific">Astyanax mexicanus</name>
    <name type="common">Blind cave fish</name>
    <name type="synonym">Astyanax fasciatus mexicanus</name>
    <dbReference type="NCBI Taxonomy" id="7994"/>
    <lineage>
        <taxon>Eukaryota</taxon>
        <taxon>Metazoa</taxon>
        <taxon>Chordata</taxon>
        <taxon>Craniata</taxon>
        <taxon>Vertebrata</taxon>
        <taxon>Euteleostomi</taxon>
        <taxon>Actinopterygii</taxon>
        <taxon>Neopterygii</taxon>
        <taxon>Teleostei</taxon>
        <taxon>Ostariophysi</taxon>
        <taxon>Characiformes</taxon>
        <taxon>Characoidei</taxon>
        <taxon>Acestrorhamphidae</taxon>
        <taxon>Acestrorhamphinae</taxon>
        <taxon>Astyanax</taxon>
    </lineage>
</organism>
<reference evidence="7" key="2">
    <citation type="journal article" date="2014" name="Nat. Commun.">
        <title>The cavefish genome reveals candidate genes for eye loss.</title>
        <authorList>
            <person name="McGaugh S.E."/>
            <person name="Gross J.B."/>
            <person name="Aken B."/>
            <person name="Blin M."/>
            <person name="Borowsky R."/>
            <person name="Chalopin D."/>
            <person name="Hinaux H."/>
            <person name="Jeffery W.R."/>
            <person name="Keene A."/>
            <person name="Ma L."/>
            <person name="Minx P."/>
            <person name="Murphy D."/>
            <person name="O'Quin K.E."/>
            <person name="Retaux S."/>
            <person name="Rohner N."/>
            <person name="Searle S.M."/>
            <person name="Stahl B.A."/>
            <person name="Tabin C."/>
            <person name="Volff J.N."/>
            <person name="Yoshizawa M."/>
            <person name="Warren W.C."/>
        </authorList>
    </citation>
    <scope>NUCLEOTIDE SEQUENCE [LARGE SCALE GENOMIC DNA]</scope>
    <source>
        <strain evidence="7">female</strain>
    </source>
</reference>
<dbReference type="GO" id="GO:0016020">
    <property type="term" value="C:membrane"/>
    <property type="evidence" value="ECO:0007669"/>
    <property type="project" value="UniProtKB-SubCell"/>
</dbReference>
<sequence>MERYRYFIFNQKVMVLWGILQVACSGLCVVCGFMDAVFRQSTTLSSTRAPLWAGLIMAVPGVLALFASQRKNPILVNAMIMSSVLSYFATLIVLIYAGVTLSYGEEDDELFHPHHITEVKFVLSRMVKGANSTMVLASVCSLIFSSLIMLVGCRSLPLCGCFDSVTGMETLVPQNDPSAPTELVCTWHGENPHIKAVKPGLKSPVKPLIKLNSKYYPRPAQLVTLQKMTNQSR</sequence>
<dbReference type="AlphaFoldDB" id="A0A3B1ITW1"/>
<comment type="subcellular location">
    <subcellularLocation>
        <location evidence="1">Membrane</location>
        <topology evidence="1">Multi-pass membrane protein</topology>
    </subcellularLocation>
</comment>
<reference evidence="6" key="3">
    <citation type="submission" date="2025-08" db="UniProtKB">
        <authorList>
            <consortium name="Ensembl"/>
        </authorList>
    </citation>
    <scope>IDENTIFICATION</scope>
</reference>
<evidence type="ECO:0000313" key="7">
    <source>
        <dbReference type="Proteomes" id="UP000018467"/>
    </source>
</evidence>
<evidence type="ECO:0000256" key="1">
    <source>
        <dbReference type="ARBA" id="ARBA00004141"/>
    </source>
</evidence>